<reference evidence="4 5" key="1">
    <citation type="submission" date="2016-11" db="EMBL/GenBank/DDBJ databases">
        <authorList>
            <person name="Jaros S."/>
            <person name="Januszkiewicz K."/>
            <person name="Wedrychowicz H."/>
        </authorList>
    </citation>
    <scope>NUCLEOTIDE SEQUENCE [LARGE SCALE GENOMIC DNA]</scope>
    <source>
        <strain evidence="4 5">GAS95</strain>
    </source>
</reference>
<evidence type="ECO:0000256" key="2">
    <source>
        <dbReference type="ARBA" id="ARBA00008520"/>
    </source>
</evidence>
<dbReference type="AlphaFoldDB" id="A0A1N6KK77"/>
<dbReference type="SUPFAM" id="SSF53850">
    <property type="entry name" value="Periplasmic binding protein-like II"/>
    <property type="match status" value="1"/>
</dbReference>
<dbReference type="OrthoDB" id="9808332at2"/>
<accession>A0A1N6KK77</accession>
<dbReference type="InterPro" id="IPR036388">
    <property type="entry name" value="WH-like_DNA-bd_sf"/>
</dbReference>
<dbReference type="PANTHER" id="PTHR43649">
    <property type="entry name" value="ARABINOSE-BINDING PROTEIN-RELATED"/>
    <property type="match status" value="1"/>
</dbReference>
<evidence type="ECO:0000313" key="5">
    <source>
        <dbReference type="Proteomes" id="UP000185151"/>
    </source>
</evidence>
<keyword evidence="5" id="KW-1185">Reference proteome</keyword>
<dbReference type="InterPro" id="IPR050490">
    <property type="entry name" value="Bact_solute-bd_prot1"/>
</dbReference>
<name>A0A1N6KK77_9BURK</name>
<dbReference type="Gene3D" id="1.10.10.10">
    <property type="entry name" value="Winged helix-like DNA-binding domain superfamily/Winged helix DNA-binding domain"/>
    <property type="match status" value="1"/>
</dbReference>
<feature type="domain" description="HTH iclR-type" evidence="3">
    <location>
        <begin position="45"/>
        <end position="79"/>
    </location>
</feature>
<protein>
    <submittedName>
        <fullName evidence="4">Carbohydrate ABC transporter substrate-binding protein, CUT1 family</fullName>
    </submittedName>
</protein>
<dbReference type="Pfam" id="PF13416">
    <property type="entry name" value="SBP_bac_8"/>
    <property type="match status" value="1"/>
</dbReference>
<comment type="similarity">
    <text evidence="2">Belongs to the bacterial solute-binding protein 1 family.</text>
</comment>
<dbReference type="GO" id="GO:0042597">
    <property type="term" value="C:periplasmic space"/>
    <property type="evidence" value="ECO:0007669"/>
    <property type="project" value="UniProtKB-SubCell"/>
</dbReference>
<dbReference type="Proteomes" id="UP000185151">
    <property type="component" value="Unassembled WGS sequence"/>
</dbReference>
<dbReference type="Gene3D" id="3.40.190.10">
    <property type="entry name" value="Periplasmic binding protein-like II"/>
    <property type="match status" value="2"/>
</dbReference>
<evidence type="ECO:0000259" key="3">
    <source>
        <dbReference type="Pfam" id="PF09339"/>
    </source>
</evidence>
<dbReference type="Pfam" id="PF09339">
    <property type="entry name" value="HTH_IclR"/>
    <property type="match status" value="1"/>
</dbReference>
<gene>
    <name evidence="4" type="ORF">SAMN05444165_3788</name>
</gene>
<dbReference type="SUPFAM" id="SSF46785">
    <property type="entry name" value="Winged helix' DNA-binding domain"/>
    <property type="match status" value="1"/>
</dbReference>
<evidence type="ECO:0000313" key="4">
    <source>
        <dbReference type="EMBL" id="SIO56982.1"/>
    </source>
</evidence>
<organism evidence="4 5">
    <name type="scientific">Paraburkholderia phenazinium</name>
    <dbReference type="NCBI Taxonomy" id="60549"/>
    <lineage>
        <taxon>Bacteria</taxon>
        <taxon>Pseudomonadati</taxon>
        <taxon>Pseudomonadota</taxon>
        <taxon>Betaproteobacteria</taxon>
        <taxon>Burkholderiales</taxon>
        <taxon>Burkholderiaceae</taxon>
        <taxon>Paraburkholderia</taxon>
    </lineage>
</organism>
<dbReference type="EMBL" id="FSRU01000002">
    <property type="protein sequence ID" value="SIO56982.1"/>
    <property type="molecule type" value="Genomic_DNA"/>
</dbReference>
<dbReference type="PANTHER" id="PTHR43649:SF12">
    <property type="entry name" value="DIACETYLCHITOBIOSE BINDING PROTEIN DASA"/>
    <property type="match status" value="1"/>
</dbReference>
<dbReference type="InterPro" id="IPR006059">
    <property type="entry name" value="SBP"/>
</dbReference>
<dbReference type="GO" id="GO:0006355">
    <property type="term" value="P:regulation of DNA-templated transcription"/>
    <property type="evidence" value="ECO:0007669"/>
    <property type="project" value="InterPro"/>
</dbReference>
<comment type="subcellular location">
    <subcellularLocation>
        <location evidence="1">Periplasm</location>
    </subcellularLocation>
</comment>
<dbReference type="GO" id="GO:0003677">
    <property type="term" value="F:DNA binding"/>
    <property type="evidence" value="ECO:0007669"/>
    <property type="project" value="InterPro"/>
</dbReference>
<proteinExistence type="inferred from homology"/>
<dbReference type="InterPro" id="IPR036390">
    <property type="entry name" value="WH_DNA-bd_sf"/>
</dbReference>
<dbReference type="InterPro" id="IPR005471">
    <property type="entry name" value="Tscrpt_reg_IclR_N"/>
</dbReference>
<sequence length="554" mass="61249">MLAYDRLAAIAAIDKVADILRTELGGEAQAIWPVLAPLLQNHLRDRPMTITSLADLSGLPRTSARRIVFALKAKGLLEFRGVLGSGNRAVVVPTAALLDRLDRITEQTVKMIVGASRDDSVDRFDAGRFAGDSGIPWPRPATDGFNDSVELTLVAYEDPVFDILKRNRSDIERFLGHRMRIMAFPQDTYRTALDKVLTDPSPVEATAPLLAAIPFPWLAERCENGRLLELQTLQAESSFSGSDFYDAVWQAGWSEGRLYAIPLQPTVDFLWYRQDLFEAEGLAPPRSFDDVLRCAARLQRPSQDRAGIAWNAAPGLPLAESFLQILGAQGGVDFDDGVLQVESEAGRQVIEYLRALVPWSPAPLRSLHWTRNAQIFGSGKAAMCYHWSNRYGMLDSHALWQKGGRVGLQLHPTFSSDVVPLSPLGGALLTIPSRNGEAAARRAWRAIETLTSPELMKYFVLHGAAGSARHSVAEDYYVLQRNRVIEVIDQLAKKRQVRASPFPVVSGYHGLTQLLSDHLEPLLFDGAQDVRKRIGRLQSALARARHPARGRGAR</sequence>
<evidence type="ECO:0000256" key="1">
    <source>
        <dbReference type="ARBA" id="ARBA00004418"/>
    </source>
</evidence>